<dbReference type="Pfam" id="PF26575">
    <property type="entry name" value="HHO5_N"/>
    <property type="match status" value="1"/>
</dbReference>
<evidence type="ECO:0000256" key="1">
    <source>
        <dbReference type="ARBA" id="ARBA00004123"/>
    </source>
</evidence>
<dbReference type="InterPro" id="IPR044787">
    <property type="entry name" value="HHO5-like"/>
</dbReference>
<evidence type="ECO:0000313" key="5">
    <source>
        <dbReference type="EMBL" id="KAE9601852.1"/>
    </source>
</evidence>
<dbReference type="PANTHER" id="PTHR31003">
    <property type="entry name" value="MYB FAMILY TRANSCRIPTION FACTOR"/>
    <property type="match status" value="1"/>
</dbReference>
<reference evidence="6" key="1">
    <citation type="journal article" date="2020" name="Nat. Commun.">
        <title>Genome sequence of the cluster root forming white lupin.</title>
        <authorList>
            <person name="Hufnagel B."/>
            <person name="Marques A."/>
            <person name="Soriano A."/>
            <person name="Marques L."/>
            <person name="Divol F."/>
            <person name="Doumas P."/>
            <person name="Sallet E."/>
            <person name="Mancinotti D."/>
            <person name="Carrere S."/>
            <person name="Marande W."/>
            <person name="Arribat S."/>
            <person name="Keller J."/>
            <person name="Huneau C."/>
            <person name="Blein T."/>
            <person name="Aime D."/>
            <person name="Laguerre M."/>
            <person name="Taylor J."/>
            <person name="Schubert V."/>
            <person name="Nelson M."/>
            <person name="Geu-Flores F."/>
            <person name="Crespi M."/>
            <person name="Gallardo-Guerrero K."/>
            <person name="Delaux P.-M."/>
            <person name="Salse J."/>
            <person name="Berges H."/>
            <person name="Guyot R."/>
            <person name="Gouzy J."/>
            <person name="Peret B."/>
        </authorList>
    </citation>
    <scope>NUCLEOTIDE SEQUENCE [LARGE SCALE GENOMIC DNA]</scope>
    <source>
        <strain evidence="6">cv. Amiga</strain>
    </source>
</reference>
<keyword evidence="2 5" id="KW-0238">DNA-binding</keyword>
<dbReference type="AlphaFoldDB" id="A0A6A4PK43"/>
<feature type="domain" description="HHO5-like N-terminal" evidence="4">
    <location>
        <begin position="10"/>
        <end position="71"/>
    </location>
</feature>
<dbReference type="GO" id="GO:0003700">
    <property type="term" value="F:DNA-binding transcription factor activity"/>
    <property type="evidence" value="ECO:0007669"/>
    <property type="project" value="InterPro"/>
</dbReference>
<keyword evidence="6" id="KW-1185">Reference proteome</keyword>
<dbReference type="OrthoDB" id="1908613at2759"/>
<proteinExistence type="predicted"/>
<keyword evidence="5" id="KW-0371">Homeobox</keyword>
<gene>
    <name evidence="5" type="ORF">Lalb_Chr13g0302211</name>
</gene>
<feature type="compositionally biased region" description="Low complexity" evidence="3">
    <location>
        <begin position="235"/>
        <end position="245"/>
    </location>
</feature>
<dbReference type="PANTHER" id="PTHR31003:SF19">
    <property type="entry name" value="MYB FAMILY TRANSCRIPTION FACTOR EFM"/>
    <property type="match status" value="1"/>
</dbReference>
<feature type="region of interest" description="Disordered" evidence="3">
    <location>
        <begin position="232"/>
        <end position="251"/>
    </location>
</feature>
<dbReference type="GO" id="GO:0003677">
    <property type="term" value="F:DNA binding"/>
    <property type="evidence" value="ECO:0007669"/>
    <property type="project" value="UniProtKB-KW"/>
</dbReference>
<dbReference type="GO" id="GO:0005634">
    <property type="term" value="C:nucleus"/>
    <property type="evidence" value="ECO:0007669"/>
    <property type="project" value="UniProtKB-SubCell"/>
</dbReference>
<dbReference type="EMBL" id="WOCE01000013">
    <property type="protein sequence ID" value="KAE9601852.1"/>
    <property type="molecule type" value="Genomic_DNA"/>
</dbReference>
<protein>
    <submittedName>
        <fullName evidence="5">Putative transcription regulator Homeodomain-LIKE family</fullName>
    </submittedName>
</protein>
<comment type="subcellular location">
    <subcellularLocation>
        <location evidence="1">Nucleus</location>
    </subcellularLocation>
</comment>
<evidence type="ECO:0000313" key="6">
    <source>
        <dbReference type="Proteomes" id="UP000447434"/>
    </source>
</evidence>
<sequence length="287" mass="31716">MASSPSKLSLDSTTHMALKSFGSQNSDQSYKVEEIISQLEEERLKIDAFKRELPLCMQLLTNAMEASRQQLEVFKVNNQGTRPVLEEFIPIKHSTYKSCSSEKETNITDNKADWMTSAQLWSQASEGTKQQPNTIITSFPKEAAENIGFSMSPSLVLNHNNKQGNHNGGGGAFLPFSKERNSSQISALRALPELALASADKEIVDKKCEEPCLKMENSSNGGTNGMVVGKGPSHAQNTTTAATTQTHRKARRCWSPELHRRFVNALQMLGGSQGIYTLQYNNLMLTD</sequence>
<comment type="caution">
    <text evidence="5">The sequence shown here is derived from an EMBL/GenBank/DDBJ whole genome shotgun (WGS) entry which is preliminary data.</text>
</comment>
<name>A0A6A4PK43_LUPAL</name>
<dbReference type="Proteomes" id="UP000447434">
    <property type="component" value="Chromosome 13"/>
</dbReference>
<evidence type="ECO:0000259" key="4">
    <source>
        <dbReference type="Pfam" id="PF26575"/>
    </source>
</evidence>
<evidence type="ECO:0000256" key="3">
    <source>
        <dbReference type="SAM" id="MobiDB-lite"/>
    </source>
</evidence>
<dbReference type="InterPro" id="IPR058673">
    <property type="entry name" value="HHO5-like_N"/>
</dbReference>
<accession>A0A6A4PK43</accession>
<evidence type="ECO:0000256" key="2">
    <source>
        <dbReference type="ARBA" id="ARBA00023125"/>
    </source>
</evidence>
<dbReference type="Gene3D" id="1.10.10.60">
    <property type="entry name" value="Homeodomain-like"/>
    <property type="match status" value="1"/>
</dbReference>
<organism evidence="5 6">
    <name type="scientific">Lupinus albus</name>
    <name type="common">White lupine</name>
    <name type="synonym">Lupinus termis</name>
    <dbReference type="NCBI Taxonomy" id="3870"/>
    <lineage>
        <taxon>Eukaryota</taxon>
        <taxon>Viridiplantae</taxon>
        <taxon>Streptophyta</taxon>
        <taxon>Embryophyta</taxon>
        <taxon>Tracheophyta</taxon>
        <taxon>Spermatophyta</taxon>
        <taxon>Magnoliopsida</taxon>
        <taxon>eudicotyledons</taxon>
        <taxon>Gunneridae</taxon>
        <taxon>Pentapetalae</taxon>
        <taxon>rosids</taxon>
        <taxon>fabids</taxon>
        <taxon>Fabales</taxon>
        <taxon>Fabaceae</taxon>
        <taxon>Papilionoideae</taxon>
        <taxon>50 kb inversion clade</taxon>
        <taxon>genistoids sensu lato</taxon>
        <taxon>core genistoids</taxon>
        <taxon>Genisteae</taxon>
        <taxon>Lupinus</taxon>
    </lineage>
</organism>